<evidence type="ECO:0000313" key="12">
    <source>
        <dbReference type="Proteomes" id="UP000261500"/>
    </source>
</evidence>
<keyword evidence="3 9" id="KW-0732">Signal</keyword>
<evidence type="ECO:0000256" key="5">
    <source>
        <dbReference type="ARBA" id="ARBA00023136"/>
    </source>
</evidence>
<dbReference type="AlphaFoldDB" id="A0A3B3UV63"/>
<protein>
    <submittedName>
        <fullName evidence="11">V-set and immunoglobulin domain-containing protein 1-like</fullName>
    </submittedName>
</protein>
<keyword evidence="8" id="KW-0812">Transmembrane</keyword>
<reference evidence="11" key="2">
    <citation type="submission" date="2025-09" db="UniProtKB">
        <authorList>
            <consortium name="Ensembl"/>
        </authorList>
    </citation>
    <scope>IDENTIFICATION</scope>
</reference>
<dbReference type="InterPro" id="IPR013783">
    <property type="entry name" value="Ig-like_fold"/>
</dbReference>
<dbReference type="InterPro" id="IPR036179">
    <property type="entry name" value="Ig-like_dom_sf"/>
</dbReference>
<dbReference type="GeneTree" id="ENSGT00940000162676"/>
<evidence type="ECO:0000256" key="8">
    <source>
        <dbReference type="SAM" id="Phobius"/>
    </source>
</evidence>
<evidence type="ECO:0000313" key="11">
    <source>
        <dbReference type="Ensembl" id="ENSPLAP00000017300.1"/>
    </source>
</evidence>
<dbReference type="GO" id="GO:0009617">
    <property type="term" value="P:response to bacterium"/>
    <property type="evidence" value="ECO:0007669"/>
    <property type="project" value="TreeGrafter"/>
</dbReference>
<reference evidence="11" key="1">
    <citation type="submission" date="2025-08" db="UniProtKB">
        <authorList>
            <consortium name="Ensembl"/>
        </authorList>
    </citation>
    <scope>IDENTIFICATION</scope>
</reference>
<evidence type="ECO:0000256" key="2">
    <source>
        <dbReference type="ARBA" id="ARBA00022475"/>
    </source>
</evidence>
<dbReference type="GO" id="GO:0005886">
    <property type="term" value="C:plasma membrane"/>
    <property type="evidence" value="ECO:0007669"/>
    <property type="project" value="UniProtKB-SubCell"/>
</dbReference>
<evidence type="ECO:0000256" key="6">
    <source>
        <dbReference type="ARBA" id="ARBA00023157"/>
    </source>
</evidence>
<keyword evidence="5 8" id="KW-0472">Membrane</keyword>
<dbReference type="CDD" id="cd00099">
    <property type="entry name" value="IgV"/>
    <property type="match status" value="1"/>
</dbReference>
<feature type="transmembrane region" description="Helical" evidence="8">
    <location>
        <begin position="341"/>
        <end position="362"/>
    </location>
</feature>
<organism evidence="11 12">
    <name type="scientific">Poecilia latipinna</name>
    <name type="common">sailfin molly</name>
    <dbReference type="NCBI Taxonomy" id="48699"/>
    <lineage>
        <taxon>Eukaryota</taxon>
        <taxon>Metazoa</taxon>
        <taxon>Chordata</taxon>
        <taxon>Craniata</taxon>
        <taxon>Vertebrata</taxon>
        <taxon>Euteleostomi</taxon>
        <taxon>Actinopterygii</taxon>
        <taxon>Neopterygii</taxon>
        <taxon>Teleostei</taxon>
        <taxon>Neoteleostei</taxon>
        <taxon>Acanthomorphata</taxon>
        <taxon>Ovalentaria</taxon>
        <taxon>Atherinomorphae</taxon>
        <taxon>Cyprinodontiformes</taxon>
        <taxon>Poeciliidae</taxon>
        <taxon>Poeciliinae</taxon>
        <taxon>Poecilia</taxon>
    </lineage>
</organism>
<evidence type="ECO:0000256" key="1">
    <source>
        <dbReference type="ARBA" id="ARBA00004236"/>
    </source>
</evidence>
<dbReference type="Gene3D" id="2.60.40.10">
    <property type="entry name" value="Immunoglobulins"/>
    <property type="match status" value="3"/>
</dbReference>
<dbReference type="GO" id="GO:0002376">
    <property type="term" value="P:immune system process"/>
    <property type="evidence" value="ECO:0007669"/>
    <property type="project" value="UniProtKB-KW"/>
</dbReference>
<sequence>MDLPLCAGCAICLLLGNLMFVTGLAPSSSGLGFEAVNVGQDVTLKCSYKEKSAIGAYWYKESLGWKPQLMSEFLEHATNGSMKSPFKNDPRFELDTGVGKNNLKISNVQTSDSAIYYCVTSHSFQFHFLEGITVQVKDLALNFQTSIYQSELETIHPGDSATLNCTVHTGIRDGEHRVYWLKNSDESNPRIIYAQGNGKTQCEMKPNRPTHTCGVTVVVKDSAVGGEALVHQAASESARPGDSVTLNCTVQTGSCQGEHRVYWFRKSSKYDPGLVYAHGDTADQCLTSPDTQTHTCLYKLPMENIKKSHVGTYYCAVASCGRIDFGNGTKLELESEAVSLVLVYFLCAALIFTIILNVLLAVKLYKKHNKDSCQTSGNCWVCSQVIHISTFKKKSFVFHNNLHYAAVNVNQPTRSRRQKKSQETECVYSSMKQ</sequence>
<feature type="domain" description="Ig-like" evidence="10">
    <location>
        <begin position="227"/>
        <end position="339"/>
    </location>
</feature>
<dbReference type="Proteomes" id="UP000261500">
    <property type="component" value="Unplaced"/>
</dbReference>
<dbReference type="InterPro" id="IPR013106">
    <property type="entry name" value="Ig_V-set"/>
</dbReference>
<dbReference type="Ensembl" id="ENSPLAT00000031392.1">
    <property type="protein sequence ID" value="ENSPLAP00000017300.1"/>
    <property type="gene ID" value="ENSPLAG00000021718.1"/>
</dbReference>
<dbReference type="SMART" id="SM00406">
    <property type="entry name" value="IGv"/>
    <property type="match status" value="2"/>
</dbReference>
<dbReference type="PANTHER" id="PTHR19433">
    <property type="entry name" value="T-CELL RECEPTOR ALPHA CHAIN V REGION-RELATED"/>
    <property type="match status" value="1"/>
</dbReference>
<dbReference type="SMART" id="SM00409">
    <property type="entry name" value="IG"/>
    <property type="match status" value="3"/>
</dbReference>
<evidence type="ECO:0000259" key="10">
    <source>
        <dbReference type="PROSITE" id="PS50835"/>
    </source>
</evidence>
<dbReference type="InterPro" id="IPR007110">
    <property type="entry name" value="Ig-like_dom"/>
</dbReference>
<dbReference type="PROSITE" id="PS50835">
    <property type="entry name" value="IG_LIKE"/>
    <property type="match status" value="3"/>
</dbReference>
<comment type="subcellular location">
    <subcellularLocation>
        <location evidence="1">Cell membrane</location>
    </subcellularLocation>
</comment>
<keyword evidence="2" id="KW-1003">Cell membrane</keyword>
<dbReference type="PANTHER" id="PTHR19433:SF127">
    <property type="entry name" value="NITR9"/>
    <property type="match status" value="1"/>
</dbReference>
<keyword evidence="7" id="KW-0325">Glycoprotein</keyword>
<evidence type="ECO:0000256" key="7">
    <source>
        <dbReference type="ARBA" id="ARBA00023180"/>
    </source>
</evidence>
<feature type="chain" id="PRO_5017189976" evidence="9">
    <location>
        <begin position="24"/>
        <end position="433"/>
    </location>
</feature>
<evidence type="ECO:0000256" key="4">
    <source>
        <dbReference type="ARBA" id="ARBA00022859"/>
    </source>
</evidence>
<keyword evidence="8" id="KW-1133">Transmembrane helix</keyword>
<feature type="domain" description="Ig-like" evidence="10">
    <location>
        <begin position="26"/>
        <end position="123"/>
    </location>
</feature>
<dbReference type="SUPFAM" id="SSF48726">
    <property type="entry name" value="Immunoglobulin"/>
    <property type="match status" value="3"/>
</dbReference>
<evidence type="ECO:0000256" key="9">
    <source>
        <dbReference type="SAM" id="SignalP"/>
    </source>
</evidence>
<evidence type="ECO:0000256" key="3">
    <source>
        <dbReference type="ARBA" id="ARBA00022729"/>
    </source>
</evidence>
<keyword evidence="12" id="KW-1185">Reference proteome</keyword>
<dbReference type="Pfam" id="PF07686">
    <property type="entry name" value="V-set"/>
    <property type="match status" value="2"/>
</dbReference>
<dbReference type="InterPro" id="IPR052051">
    <property type="entry name" value="TCR_complex_component"/>
</dbReference>
<proteinExistence type="predicted"/>
<dbReference type="STRING" id="48699.ENSPLAP00000017300"/>
<keyword evidence="6" id="KW-1015">Disulfide bond</keyword>
<keyword evidence="4" id="KW-0391">Immunity</keyword>
<dbReference type="InterPro" id="IPR003599">
    <property type="entry name" value="Ig_sub"/>
</dbReference>
<name>A0A3B3UV63_9TELE</name>
<feature type="signal peptide" evidence="9">
    <location>
        <begin position="1"/>
        <end position="23"/>
    </location>
</feature>
<feature type="domain" description="Ig-like" evidence="10">
    <location>
        <begin position="158"/>
        <end position="225"/>
    </location>
</feature>
<accession>A0A3B3UV63</accession>